<feature type="domain" description="Flagellar motor switch protein FliG C-terminal" evidence="1">
    <location>
        <begin position="231"/>
        <end position="338"/>
    </location>
</feature>
<proteinExistence type="predicted"/>
<dbReference type="GO" id="GO:0009288">
    <property type="term" value="C:bacterial-type flagellum"/>
    <property type="evidence" value="ECO:0007669"/>
    <property type="project" value="InterPro"/>
</dbReference>
<dbReference type="Gene3D" id="1.10.220.30">
    <property type="match status" value="2"/>
</dbReference>
<sequence length="339" mass="37419">MTMLTRPEKLALLLNLLGDDAVALAKDGLPGGLNADLNTALEDFKQYPPNQDEIDLVLDDFEAYFSLAMKAVDNLQGDEPGSEPEPTPTPVPKVLRLPEEQFDVEFGPTKKFNPPKLSGNAVMDLNRLHPYQVAHALRNERPEIIAIVVGKLASEHAAKTLENLPDALRAGVFIGLAKPPVTKPRIQDIVLEKTLEMALAVEERQSEEESSEKMASLMRSLPKAVRGPMLEQLAESDQALADEVKKNLYQFDDLTRLEDRDLQKILGQCQTDSLVVALQGSDETLLARILGNMSKRAKESLQEEMEFKTNAKEEEIDAGRAEVVAILVSLDESGEITLE</sequence>
<dbReference type="InterPro" id="IPR000090">
    <property type="entry name" value="Flg_Motor_Flig"/>
</dbReference>
<accession>A0A517NVL5</accession>
<name>A0A517NVL5_9BACT</name>
<dbReference type="GO" id="GO:0071973">
    <property type="term" value="P:bacterial-type flagellum-dependent cell motility"/>
    <property type="evidence" value="ECO:0007669"/>
    <property type="project" value="InterPro"/>
</dbReference>
<keyword evidence="4" id="KW-1185">Reference proteome</keyword>
<organism evidence="3 4">
    <name type="scientific">Stieleria marina</name>
    <dbReference type="NCBI Taxonomy" id="1930275"/>
    <lineage>
        <taxon>Bacteria</taxon>
        <taxon>Pseudomonadati</taxon>
        <taxon>Planctomycetota</taxon>
        <taxon>Planctomycetia</taxon>
        <taxon>Pirellulales</taxon>
        <taxon>Pirellulaceae</taxon>
        <taxon>Stieleria</taxon>
    </lineage>
</organism>
<dbReference type="PANTHER" id="PTHR30534">
    <property type="entry name" value="FLAGELLAR MOTOR SWITCH PROTEIN FLIG"/>
    <property type="match status" value="1"/>
</dbReference>
<protein>
    <submittedName>
        <fullName evidence="3">Flagellar motor switch protein FliG</fullName>
    </submittedName>
</protein>
<evidence type="ECO:0000313" key="3">
    <source>
        <dbReference type="EMBL" id="QDT11170.1"/>
    </source>
</evidence>
<dbReference type="Pfam" id="PF01706">
    <property type="entry name" value="FliG_C"/>
    <property type="match status" value="1"/>
</dbReference>
<keyword evidence="3" id="KW-0969">Cilium</keyword>
<evidence type="ECO:0000259" key="2">
    <source>
        <dbReference type="Pfam" id="PF14841"/>
    </source>
</evidence>
<dbReference type="InterPro" id="IPR011002">
    <property type="entry name" value="FliG_a-hlx"/>
</dbReference>
<dbReference type="PRINTS" id="PR00954">
    <property type="entry name" value="FLGMOTORFLIG"/>
</dbReference>
<dbReference type="InterPro" id="IPR023087">
    <property type="entry name" value="Flg_Motor_Flig_C"/>
</dbReference>
<evidence type="ECO:0000313" key="4">
    <source>
        <dbReference type="Proteomes" id="UP000319817"/>
    </source>
</evidence>
<dbReference type="SUPFAM" id="SSF48029">
    <property type="entry name" value="FliG"/>
    <property type="match status" value="1"/>
</dbReference>
<dbReference type="AlphaFoldDB" id="A0A517NVL5"/>
<dbReference type="Pfam" id="PF14841">
    <property type="entry name" value="FliG_M"/>
    <property type="match status" value="1"/>
</dbReference>
<dbReference type="PANTHER" id="PTHR30534:SF0">
    <property type="entry name" value="FLAGELLAR MOTOR SWITCH PROTEIN FLIG"/>
    <property type="match status" value="1"/>
</dbReference>
<keyword evidence="3" id="KW-0282">Flagellum</keyword>
<keyword evidence="3" id="KW-0966">Cell projection</keyword>
<gene>
    <name evidence="3" type="primary">fliG_3</name>
    <name evidence="3" type="ORF">K239x_31640</name>
</gene>
<dbReference type="GO" id="GO:0003774">
    <property type="term" value="F:cytoskeletal motor activity"/>
    <property type="evidence" value="ECO:0007669"/>
    <property type="project" value="InterPro"/>
</dbReference>
<dbReference type="OrthoDB" id="9780302at2"/>
<feature type="domain" description="Flagellar motor switch protein FliG middle" evidence="2">
    <location>
        <begin position="131"/>
        <end position="197"/>
    </location>
</feature>
<dbReference type="EMBL" id="CP036526">
    <property type="protein sequence ID" value="QDT11170.1"/>
    <property type="molecule type" value="Genomic_DNA"/>
</dbReference>
<dbReference type="GO" id="GO:0006935">
    <property type="term" value="P:chemotaxis"/>
    <property type="evidence" value="ECO:0007669"/>
    <property type="project" value="InterPro"/>
</dbReference>
<dbReference type="Proteomes" id="UP000319817">
    <property type="component" value="Chromosome"/>
</dbReference>
<evidence type="ECO:0000259" key="1">
    <source>
        <dbReference type="Pfam" id="PF01706"/>
    </source>
</evidence>
<dbReference type="InterPro" id="IPR032779">
    <property type="entry name" value="FliG_M"/>
</dbReference>
<reference evidence="3 4" key="1">
    <citation type="submission" date="2019-02" db="EMBL/GenBank/DDBJ databases">
        <title>Deep-cultivation of Planctomycetes and their phenomic and genomic characterization uncovers novel biology.</title>
        <authorList>
            <person name="Wiegand S."/>
            <person name="Jogler M."/>
            <person name="Boedeker C."/>
            <person name="Pinto D."/>
            <person name="Vollmers J."/>
            <person name="Rivas-Marin E."/>
            <person name="Kohn T."/>
            <person name="Peeters S.H."/>
            <person name="Heuer A."/>
            <person name="Rast P."/>
            <person name="Oberbeckmann S."/>
            <person name="Bunk B."/>
            <person name="Jeske O."/>
            <person name="Meyerdierks A."/>
            <person name="Storesund J.E."/>
            <person name="Kallscheuer N."/>
            <person name="Luecker S."/>
            <person name="Lage O.M."/>
            <person name="Pohl T."/>
            <person name="Merkel B.J."/>
            <person name="Hornburger P."/>
            <person name="Mueller R.-W."/>
            <person name="Bruemmer F."/>
            <person name="Labrenz M."/>
            <person name="Spormann A.M."/>
            <person name="Op den Camp H."/>
            <person name="Overmann J."/>
            <person name="Amann R."/>
            <person name="Jetten M.S.M."/>
            <person name="Mascher T."/>
            <person name="Medema M.H."/>
            <person name="Devos D.P."/>
            <person name="Kaster A.-K."/>
            <person name="Ovreas L."/>
            <person name="Rohde M."/>
            <person name="Galperin M.Y."/>
            <person name="Jogler C."/>
        </authorList>
    </citation>
    <scope>NUCLEOTIDE SEQUENCE [LARGE SCALE GENOMIC DNA]</scope>
    <source>
        <strain evidence="3 4">K23_9</strain>
    </source>
</reference>